<comment type="caution">
    <text evidence="3">The sequence shown here is derived from an EMBL/GenBank/DDBJ whole genome shotgun (WGS) entry which is preliminary data.</text>
</comment>
<accession>A0ABT3ECV7</accession>
<dbReference type="InterPro" id="IPR011013">
    <property type="entry name" value="Gal_mutarotase_sf_dom"/>
</dbReference>
<evidence type="ECO:0000313" key="3">
    <source>
        <dbReference type="EMBL" id="MCW1043255.1"/>
    </source>
</evidence>
<dbReference type="InterPro" id="IPR011682">
    <property type="entry name" value="Glyco_hydro_38_C"/>
</dbReference>
<proteinExistence type="predicted"/>
<feature type="compositionally biased region" description="Polar residues" evidence="1">
    <location>
        <begin position="1"/>
        <end position="12"/>
    </location>
</feature>
<dbReference type="EMBL" id="JAPAHU010000327">
    <property type="protein sequence ID" value="MCW1043255.1"/>
    <property type="molecule type" value="Genomic_DNA"/>
</dbReference>
<dbReference type="Gene3D" id="2.70.98.30">
    <property type="entry name" value="Golgi alpha-mannosidase II, domain 4"/>
    <property type="match status" value="1"/>
</dbReference>
<dbReference type="PANTHER" id="PTHR46017">
    <property type="entry name" value="ALPHA-MANNOSIDASE 2C1"/>
    <property type="match status" value="1"/>
</dbReference>
<keyword evidence="4" id="KW-1185">Reference proteome</keyword>
<sequence>ALTNASSFTSQGVPALSAGAPAEAAPVQVRGSLLENEYLRAQFDEAGLLTSLVEKETGREYMPDGQRGGELHLFQDFPNEWDAWDL</sequence>
<dbReference type="PANTHER" id="PTHR46017:SF1">
    <property type="entry name" value="ALPHA-MANNOSIDASE 2C1"/>
    <property type="match status" value="1"/>
</dbReference>
<feature type="non-terminal residue" evidence="3">
    <location>
        <position position="86"/>
    </location>
</feature>
<name>A0ABT3ECV7_STRAP</name>
<reference evidence="3 4" key="1">
    <citation type="submission" date="2022-10" db="EMBL/GenBank/DDBJ databases">
        <title>Comparative genomic study of S. anginosus.</title>
        <authorList>
            <person name="Prasad A."/>
            <person name="Ene A."/>
            <person name="Jablonska S."/>
            <person name="Du J."/>
            <person name="Wolfe A.J."/>
            <person name="Putonti C."/>
        </authorList>
    </citation>
    <scope>NUCLEOTIDE SEQUENCE [LARGE SCALE GENOMIC DNA]</scope>
    <source>
        <strain evidence="3 4">UMB9231</strain>
    </source>
</reference>
<dbReference type="Pfam" id="PF07748">
    <property type="entry name" value="Glyco_hydro_38C"/>
    <property type="match status" value="1"/>
</dbReference>
<dbReference type="SUPFAM" id="SSF74650">
    <property type="entry name" value="Galactose mutarotase-like"/>
    <property type="match status" value="1"/>
</dbReference>
<feature type="domain" description="Glycosyl hydrolase family 38 C-terminal" evidence="2">
    <location>
        <begin position="34"/>
        <end position="85"/>
    </location>
</feature>
<feature type="compositionally biased region" description="Low complexity" evidence="1">
    <location>
        <begin position="14"/>
        <end position="23"/>
    </location>
</feature>
<evidence type="ECO:0000313" key="4">
    <source>
        <dbReference type="Proteomes" id="UP001526076"/>
    </source>
</evidence>
<feature type="non-terminal residue" evidence="3">
    <location>
        <position position="1"/>
    </location>
</feature>
<dbReference type="Proteomes" id="UP001526076">
    <property type="component" value="Unassembled WGS sequence"/>
</dbReference>
<organism evidence="3 4">
    <name type="scientific">Streptococcus anginosus</name>
    <dbReference type="NCBI Taxonomy" id="1328"/>
    <lineage>
        <taxon>Bacteria</taxon>
        <taxon>Bacillati</taxon>
        <taxon>Bacillota</taxon>
        <taxon>Bacilli</taxon>
        <taxon>Lactobacillales</taxon>
        <taxon>Streptococcaceae</taxon>
        <taxon>Streptococcus</taxon>
        <taxon>Streptococcus anginosus group</taxon>
    </lineage>
</organism>
<protein>
    <recommendedName>
        <fullName evidence="2">Glycosyl hydrolase family 38 C-terminal domain-containing protein</fullName>
    </recommendedName>
</protein>
<feature type="region of interest" description="Disordered" evidence="1">
    <location>
        <begin position="1"/>
        <end position="23"/>
    </location>
</feature>
<evidence type="ECO:0000256" key="1">
    <source>
        <dbReference type="SAM" id="MobiDB-lite"/>
    </source>
</evidence>
<evidence type="ECO:0000259" key="2">
    <source>
        <dbReference type="Pfam" id="PF07748"/>
    </source>
</evidence>
<gene>
    <name evidence="3" type="ORF">OJ597_12835</name>
</gene>